<feature type="compositionally biased region" description="Basic and acidic residues" evidence="2">
    <location>
        <begin position="53"/>
        <end position="69"/>
    </location>
</feature>
<dbReference type="PANTHER" id="PTHR35468">
    <property type="entry name" value="MYOSIN-LIKE PROTEIN"/>
    <property type="match status" value="1"/>
</dbReference>
<protein>
    <submittedName>
        <fullName evidence="3">Uncharacterized protein</fullName>
    </submittedName>
</protein>
<feature type="region of interest" description="Disordered" evidence="2">
    <location>
        <begin position="686"/>
        <end position="707"/>
    </location>
</feature>
<keyword evidence="1" id="KW-0175">Coiled coil</keyword>
<feature type="compositionally biased region" description="Low complexity" evidence="2">
    <location>
        <begin position="124"/>
        <end position="140"/>
    </location>
</feature>
<feature type="compositionally biased region" description="Low complexity" evidence="2">
    <location>
        <begin position="790"/>
        <end position="800"/>
    </location>
</feature>
<feature type="compositionally biased region" description="Polar residues" evidence="2">
    <location>
        <begin position="770"/>
        <end position="779"/>
    </location>
</feature>
<evidence type="ECO:0000313" key="3">
    <source>
        <dbReference type="EMBL" id="CAK9866279.1"/>
    </source>
</evidence>
<feature type="region of interest" description="Disordered" evidence="2">
    <location>
        <begin position="119"/>
        <end position="140"/>
    </location>
</feature>
<accession>A0ABP1AUL9</accession>
<proteinExistence type="predicted"/>
<feature type="compositionally biased region" description="Polar residues" evidence="2">
    <location>
        <begin position="751"/>
        <end position="764"/>
    </location>
</feature>
<feature type="compositionally biased region" description="Polar residues" evidence="2">
    <location>
        <begin position="363"/>
        <end position="381"/>
    </location>
</feature>
<organism evidence="3 4">
    <name type="scientific">Sphagnum jensenii</name>
    <dbReference type="NCBI Taxonomy" id="128206"/>
    <lineage>
        <taxon>Eukaryota</taxon>
        <taxon>Viridiplantae</taxon>
        <taxon>Streptophyta</taxon>
        <taxon>Embryophyta</taxon>
        <taxon>Bryophyta</taxon>
        <taxon>Sphagnophytina</taxon>
        <taxon>Sphagnopsida</taxon>
        <taxon>Sphagnales</taxon>
        <taxon>Sphagnaceae</taxon>
        <taxon>Sphagnum</taxon>
    </lineage>
</organism>
<gene>
    <name evidence="3" type="ORF">CSSPJE1EN2_LOCUS9274</name>
</gene>
<evidence type="ECO:0000313" key="4">
    <source>
        <dbReference type="Proteomes" id="UP001497522"/>
    </source>
</evidence>
<dbReference type="PANTHER" id="PTHR35468:SF1">
    <property type="entry name" value="MYOSIN-LIKE PROTEIN"/>
    <property type="match status" value="1"/>
</dbReference>
<sequence length="887" mass="98687">MTGDCSNGLGGRPPRGTTIQQQEALASAAVPCPRKQVPHAIDSPRPPQKGKRVMWEKQQPENNDIRAEEEGPVCDDPTGRKGMLLKHGGARKNVHVAVKGKLQWLFEQDRLYWEVPTKDNVKGSSSSPHATASSDDASPPTELELIMNANVLNRISPDGAPWCPVDHLSDSVNVGEDYQEDGDLQVGCSSTDDDDDDSRNFDLEMSHLEMNAPEIEVFITTPRAPGVSAMAESSDGVSGFASMDEEGLSCFETRGEAINKEQEWKRQAAILKSKCKVLKMEKALVQQRWKEGCKQMMQAVEMAHSLRAAVESILTPLQNTVTASSQPCSSTPCRTVDKENESAEGLVERLQRLQACSDDRSRQQQLDSETQLHLEQQQQAKASLPEKGDKLQCKSRLQNKEPSNFHNTKEKCKKQRSQHARSRIKSASISSMSLKTIKKENKVKALDENRLNSMSAKAQKSKTAVDCLLKQTGCVFFSPPEAGYNILEEDQAKEVQTKETVRKLLAQIQVEAEQWTQVQDVLKHVCTEMTTLQQACQGWEKRALNAESQSVACQLERDEWQVKAQTAQQRMKELEVQLVQIQGTVQELKLCHAQEEQNQWLDVGSSSVDPSNILGYTLALEPISNTNSSDSGGCKILKEFEGCRNCGKLRHIMVDERQNLDRFGLLCDRHSIGGLVPRIPSPCRQHSSAHGSVPRFPSSCRQHPSAHGSLPRYPSACVQHPLSMSVPRVQSPHRSEIQETSQLRKIPRCMNHNTQHRQLTTPVTADNARTIAQRSSSNWKLGMKNDIMRSSSQEESQQTQRWHKGPAQGHSKKSENQENAKGNANKSFAGMQRKGGAVQGHSLMRKVHQFPVGSNFRQPYHSASSIQDALPQDPLKEVSANVIPCQN</sequence>
<feature type="region of interest" description="Disordered" evidence="2">
    <location>
        <begin position="1"/>
        <end position="78"/>
    </location>
</feature>
<evidence type="ECO:0000256" key="1">
    <source>
        <dbReference type="SAM" id="Coils"/>
    </source>
</evidence>
<evidence type="ECO:0000256" key="2">
    <source>
        <dbReference type="SAM" id="MobiDB-lite"/>
    </source>
</evidence>
<feature type="compositionally biased region" description="Basic residues" evidence="2">
    <location>
        <begin position="411"/>
        <end position="424"/>
    </location>
</feature>
<feature type="region of interest" description="Disordered" evidence="2">
    <location>
        <begin position="358"/>
        <end position="427"/>
    </location>
</feature>
<dbReference type="Proteomes" id="UP001497522">
    <property type="component" value="Chromosome 16"/>
</dbReference>
<dbReference type="EMBL" id="OZ023717">
    <property type="protein sequence ID" value="CAK9866279.1"/>
    <property type="molecule type" value="Genomic_DNA"/>
</dbReference>
<name>A0ABP1AUL9_9BRYO</name>
<keyword evidence="4" id="KW-1185">Reference proteome</keyword>
<reference evidence="3" key="1">
    <citation type="submission" date="2024-03" db="EMBL/GenBank/DDBJ databases">
        <authorList>
            <consortium name="ELIXIR-Norway"/>
            <consortium name="Elixir Norway"/>
        </authorList>
    </citation>
    <scope>NUCLEOTIDE SEQUENCE</scope>
</reference>
<feature type="coiled-coil region" evidence="1">
    <location>
        <begin position="557"/>
        <end position="584"/>
    </location>
</feature>
<feature type="region of interest" description="Disordered" evidence="2">
    <location>
        <begin position="726"/>
        <end position="828"/>
    </location>
</feature>